<dbReference type="GeneID" id="108620171"/>
<protein>
    <submittedName>
        <fullName evidence="5">Uncharacterized protein LOC108620171</fullName>
    </submittedName>
</protein>
<feature type="coiled-coil region" evidence="1">
    <location>
        <begin position="439"/>
        <end position="473"/>
    </location>
</feature>
<feature type="region of interest" description="Disordered" evidence="2">
    <location>
        <begin position="303"/>
        <end position="394"/>
    </location>
</feature>
<feature type="compositionally biased region" description="Polar residues" evidence="2">
    <location>
        <begin position="348"/>
        <end position="372"/>
    </location>
</feature>
<reference evidence="5" key="3">
    <citation type="submission" date="2025-08" db="UniProtKB">
        <authorList>
            <consortium name="RefSeq"/>
        </authorList>
    </citation>
    <scope>IDENTIFICATION</scope>
    <source>
        <tissue evidence="5">Whole organism</tissue>
    </source>
</reference>
<feature type="region of interest" description="Disordered" evidence="2">
    <location>
        <begin position="483"/>
        <end position="510"/>
    </location>
</feature>
<feature type="region of interest" description="Disordered" evidence="2">
    <location>
        <begin position="684"/>
        <end position="723"/>
    </location>
</feature>
<proteinExistence type="predicted"/>
<evidence type="ECO:0000256" key="1">
    <source>
        <dbReference type="SAM" id="Coils"/>
    </source>
</evidence>
<dbReference type="RefSeq" id="XP_017872556.1">
    <property type="nucleotide sequence ID" value="XM_018017067.1"/>
</dbReference>
<keyword evidence="4" id="KW-1185">Reference proteome</keyword>
<organism evidence="4 5">
    <name type="scientific">Drosophila arizonae</name>
    <name type="common">Fruit fly</name>
    <dbReference type="NCBI Taxonomy" id="7263"/>
    <lineage>
        <taxon>Eukaryota</taxon>
        <taxon>Metazoa</taxon>
        <taxon>Ecdysozoa</taxon>
        <taxon>Arthropoda</taxon>
        <taxon>Hexapoda</taxon>
        <taxon>Insecta</taxon>
        <taxon>Pterygota</taxon>
        <taxon>Neoptera</taxon>
        <taxon>Endopterygota</taxon>
        <taxon>Diptera</taxon>
        <taxon>Brachycera</taxon>
        <taxon>Muscomorpha</taxon>
        <taxon>Ephydroidea</taxon>
        <taxon>Drosophilidae</taxon>
        <taxon>Drosophila</taxon>
    </lineage>
</organism>
<feature type="compositionally biased region" description="Polar residues" evidence="2">
    <location>
        <begin position="483"/>
        <end position="507"/>
    </location>
</feature>
<feature type="region of interest" description="Disordered" evidence="2">
    <location>
        <begin position="169"/>
        <end position="214"/>
    </location>
</feature>
<feature type="domain" description="Coiled-coil" evidence="3">
    <location>
        <begin position="430"/>
        <end position="589"/>
    </location>
</feature>
<dbReference type="PANTHER" id="PTHR23247:SF2">
    <property type="entry name" value="COILED-COIL DOMAIN-CONTAINING PROTEIN 34"/>
    <property type="match status" value="1"/>
</dbReference>
<evidence type="ECO:0000259" key="3">
    <source>
        <dbReference type="Pfam" id="PF13904"/>
    </source>
</evidence>
<feature type="compositionally biased region" description="Basic and acidic residues" evidence="2">
    <location>
        <begin position="612"/>
        <end position="623"/>
    </location>
</feature>
<name>A0ABM1PZC0_DROAR</name>
<dbReference type="PANTHER" id="PTHR23247">
    <property type="entry name" value="NY-REN-41 ANTIGEN L15 -RELATED"/>
    <property type="match status" value="1"/>
</dbReference>
<evidence type="ECO:0000256" key="2">
    <source>
        <dbReference type="SAM" id="MobiDB-lite"/>
    </source>
</evidence>
<feature type="region of interest" description="Disordered" evidence="2">
    <location>
        <begin position="803"/>
        <end position="834"/>
    </location>
</feature>
<reference evidence="4" key="2">
    <citation type="journal article" date="2016" name="G3 (Bethesda)">
        <title>Genome Evolution in Three Species of Cactophilic Drosophila.</title>
        <authorList>
            <person name="Sanchez-Flores A."/>
            <person name="Penazola F."/>
            <person name="Carpinteyro-Ponce J."/>
            <person name="Nazario-Yepiz N."/>
            <person name="Abreu-Goodger C."/>
            <person name="Machado C.A."/>
            <person name="Markow T.A."/>
        </authorList>
    </citation>
    <scope>NUCLEOTIDE SEQUENCE [LARGE SCALE GENOMIC DNA]</scope>
</reference>
<feature type="region of interest" description="Disordered" evidence="2">
    <location>
        <begin position="98"/>
        <end position="120"/>
    </location>
</feature>
<evidence type="ECO:0000313" key="4">
    <source>
        <dbReference type="Proteomes" id="UP000694904"/>
    </source>
</evidence>
<feature type="compositionally biased region" description="Polar residues" evidence="2">
    <location>
        <begin position="204"/>
        <end position="214"/>
    </location>
</feature>
<dbReference type="InterPro" id="IPR025259">
    <property type="entry name" value="CCDC34/181"/>
</dbReference>
<dbReference type="Proteomes" id="UP000694904">
    <property type="component" value="Chromosome X"/>
</dbReference>
<feature type="region of interest" description="Disordered" evidence="2">
    <location>
        <begin position="583"/>
        <end position="655"/>
    </location>
</feature>
<feature type="compositionally biased region" description="Basic and acidic residues" evidence="2">
    <location>
        <begin position="98"/>
        <end position="110"/>
    </location>
</feature>
<feature type="compositionally biased region" description="Basic and acidic residues" evidence="2">
    <location>
        <begin position="169"/>
        <end position="203"/>
    </location>
</feature>
<keyword evidence="1" id="KW-0175">Coiled coil</keyword>
<accession>A0ABM1PZC0</accession>
<sequence>MAFVATNDQHGNEVMRVVLSTEPGNKTVASCQNVRINCSSVGVRSYTHAGRFDHRHRFHYFADTAPRLRKTDLFLLHGQKGYKDGKNEQALGKQQQEINKHQKLERGEHSKNRKKHGEADEALLLDMPGYFNMTMGQKEQKEKAQQVTLKPKLKEKAVQTELKDKAVQNTLDKKEMSDRKTLQLEHKESAEQNNVDKKEKSEQKTLQVKQKVKSGQQTKHRYYSQYLEWSYEAISESEKETQLKQISQPIKSQSERSKYEMKPQLINCQTERLKPESLHLEFLKEEKIQVMRLKADKSQPELCLQGDLQPKREKRTQAKQKVQLQMTPKLAVLHSDTPRVLKARSHTEPNLQRANGSQRKAKSENNLPQDLDQNQEKKSSRTSSHHSHGSLTVSESGLWNSAEVIAHSTLLSMQEQMAKRDSNNSSPLSSPFYAWLAAKKEKQDQLKKERRLSTELEEQRAKERSRLAQLNFERWVKSKNTQLRRAKSDVSSGQLTTHSRQSLPASESQRRLIEWEREKLAELREQRLKREAYIERQNQLESARREMSAEAFEQWVLASRNKPKPVPMGKGLDSLRGTTAPLFTNPNEWKSVHGPIVKKPQNPPPQPRPKRQGPDYERLERLAQPRRAVCKQSPNVRPEPLKLGETGPLSKLSNSLDSCLLRPHRTSMVWSKDNAQRVREMKRNESLGGYQAQRELHDDQVEQLRKQQDQQNNKTLPKKFQDKREKLRLRLKDWLEEGKALPQRSRNSSSTDLNYELKLEKHALKQQQRRAVFAEEAAQMQRRRVVFNETRILRSDEHLLSAANKSNNPLQRARSIEPKHLLKSKEPQKVKPWR</sequence>
<dbReference type="Pfam" id="PF13904">
    <property type="entry name" value="CCDC34"/>
    <property type="match status" value="1"/>
</dbReference>
<reference evidence="4" key="1">
    <citation type="journal article" date="1997" name="Nucleic Acids Res.">
        <title>tRNAscan-SE: a program for improved detection of transfer RNA genes in genomic sequence.</title>
        <authorList>
            <person name="Lowe T.M."/>
            <person name="Eddy S.R."/>
        </authorList>
    </citation>
    <scope>NUCLEOTIDE SEQUENCE [LARGE SCALE GENOMIC DNA]</scope>
</reference>
<feature type="compositionally biased region" description="Basic and acidic residues" evidence="2">
    <location>
        <begin position="694"/>
        <end position="708"/>
    </location>
</feature>
<dbReference type="InterPro" id="IPR045323">
    <property type="entry name" value="CCDC34"/>
</dbReference>
<evidence type="ECO:0000313" key="5">
    <source>
        <dbReference type="RefSeq" id="XP_017872556.1"/>
    </source>
</evidence>
<feature type="compositionally biased region" description="Basic and acidic residues" evidence="2">
    <location>
        <begin position="814"/>
        <end position="834"/>
    </location>
</feature>
<gene>
    <name evidence="5" type="primary">LOC108620171</name>
</gene>